<sequence>MCSSFDCRIRSHLKSRLTQKTRKGPSSQALTFVTSLDLPRFQLAHPTQWHCKGFVAAPRARETRFRVVLMLEGRVNLASTT</sequence>
<evidence type="ECO:0000313" key="2">
    <source>
        <dbReference type="Proteomes" id="UP000703269"/>
    </source>
</evidence>
<keyword evidence="2" id="KW-1185">Reference proteome</keyword>
<proteinExistence type="predicted"/>
<evidence type="ECO:0000313" key="1">
    <source>
        <dbReference type="EMBL" id="GJE98092.1"/>
    </source>
</evidence>
<reference evidence="1 2" key="1">
    <citation type="submission" date="2021-08" db="EMBL/GenBank/DDBJ databases">
        <title>Draft Genome Sequence of Phanerochaete sordida strain YK-624.</title>
        <authorList>
            <person name="Mori T."/>
            <person name="Dohra H."/>
            <person name="Suzuki T."/>
            <person name="Kawagishi H."/>
            <person name="Hirai H."/>
        </authorList>
    </citation>
    <scope>NUCLEOTIDE SEQUENCE [LARGE SCALE GENOMIC DNA]</scope>
    <source>
        <strain evidence="1 2">YK-624</strain>
    </source>
</reference>
<organism evidence="1 2">
    <name type="scientific">Phanerochaete sordida</name>
    <dbReference type="NCBI Taxonomy" id="48140"/>
    <lineage>
        <taxon>Eukaryota</taxon>
        <taxon>Fungi</taxon>
        <taxon>Dikarya</taxon>
        <taxon>Basidiomycota</taxon>
        <taxon>Agaricomycotina</taxon>
        <taxon>Agaricomycetes</taxon>
        <taxon>Polyporales</taxon>
        <taxon>Phanerochaetaceae</taxon>
        <taxon>Phanerochaete</taxon>
    </lineage>
</organism>
<dbReference type="AlphaFoldDB" id="A0A9P3GMF0"/>
<dbReference type="EMBL" id="BPQB01000081">
    <property type="protein sequence ID" value="GJE98092.1"/>
    <property type="molecule type" value="Genomic_DNA"/>
</dbReference>
<accession>A0A9P3GMF0</accession>
<gene>
    <name evidence="1" type="ORF">PsYK624_143140</name>
</gene>
<protein>
    <submittedName>
        <fullName evidence="1">Uncharacterized protein</fullName>
    </submittedName>
</protein>
<comment type="caution">
    <text evidence="1">The sequence shown here is derived from an EMBL/GenBank/DDBJ whole genome shotgun (WGS) entry which is preliminary data.</text>
</comment>
<dbReference type="Proteomes" id="UP000703269">
    <property type="component" value="Unassembled WGS sequence"/>
</dbReference>
<name>A0A9P3GMF0_9APHY</name>